<accession>A0A4Y3KHL7</accession>
<protein>
    <recommendedName>
        <fullName evidence="3">Glycosyl hydrolase family 2</fullName>
    </recommendedName>
</protein>
<dbReference type="InterPro" id="IPR021243">
    <property type="entry name" value="DUF2804"/>
</dbReference>
<dbReference type="PANTHER" id="PTHR35868:SF3">
    <property type="entry name" value="DUF2804 DOMAIN-CONTAINING PROTEIN"/>
    <property type="match status" value="1"/>
</dbReference>
<gene>
    <name evidence="1" type="ORF">CGE01nite_03970</name>
</gene>
<reference evidence="1 2" key="1">
    <citation type="submission" date="2019-06" db="EMBL/GenBank/DDBJ databases">
        <title>Whole genome shotgun sequence of Cellulomonas gelida NBRC 3748.</title>
        <authorList>
            <person name="Hosoyama A."/>
            <person name="Uohara A."/>
            <person name="Ohji S."/>
            <person name="Ichikawa N."/>
        </authorList>
    </citation>
    <scope>NUCLEOTIDE SEQUENCE [LARGE SCALE GENOMIC DNA]</scope>
    <source>
        <strain evidence="1 2">NBRC 3748</strain>
    </source>
</reference>
<keyword evidence="2" id="KW-1185">Reference proteome</keyword>
<dbReference type="AlphaFoldDB" id="A0A4Y3KHL7"/>
<comment type="caution">
    <text evidence="1">The sequence shown here is derived from an EMBL/GenBank/DDBJ whole genome shotgun (WGS) entry which is preliminary data.</text>
</comment>
<evidence type="ECO:0000313" key="1">
    <source>
        <dbReference type="EMBL" id="GEA83146.1"/>
    </source>
</evidence>
<evidence type="ECO:0000313" key="2">
    <source>
        <dbReference type="Proteomes" id="UP000320461"/>
    </source>
</evidence>
<proteinExistence type="predicted"/>
<dbReference type="RefSeq" id="WP_229747457.1">
    <property type="nucleotide sequence ID" value="NZ_BJLQ01000003.1"/>
</dbReference>
<dbReference type="Proteomes" id="UP000320461">
    <property type="component" value="Unassembled WGS sequence"/>
</dbReference>
<organism evidence="1 2">
    <name type="scientific">Cellulomonas gelida</name>
    <dbReference type="NCBI Taxonomy" id="1712"/>
    <lineage>
        <taxon>Bacteria</taxon>
        <taxon>Bacillati</taxon>
        <taxon>Actinomycetota</taxon>
        <taxon>Actinomycetes</taxon>
        <taxon>Micrococcales</taxon>
        <taxon>Cellulomonadaceae</taxon>
        <taxon>Cellulomonas</taxon>
    </lineage>
</organism>
<dbReference type="PANTHER" id="PTHR35868">
    <property type="entry name" value="DUF2804 DOMAIN-CONTAINING PROTEIN-RELATED"/>
    <property type="match status" value="1"/>
</dbReference>
<sequence length="335" mass="37052">MLIDAQEITLPVPLQLPSGRLNPDAVGWTRTPLHDTDRVGRWARRWGRAKRWEYWAVLTPTHVVGVTISSLDYAGLTQLWVLDRGTGEEVDTVAIAPLALGTRLPGTLGDGPASAATRAVKARFDDDEHGTRLRARTARVRLGATAALPAGHERLGVVVPWDSRTFQYTVKDVARPVVGRLEVDGRTFDVPLGSFAVLDHGRGYWPRELSWNWGFGAGVVDGRTVGLQLGGRWTDGTGSTENAVVVDGRLHKLREDLTWTWTDGGWTDPWTVRGACADLTFTPFHDRVSHTDLRVVRSSTHQCFGHWSGWVTLNDGTRLEIEDLLGSAEDVNQLW</sequence>
<evidence type="ECO:0008006" key="3">
    <source>
        <dbReference type="Google" id="ProtNLM"/>
    </source>
</evidence>
<name>A0A4Y3KHL7_9CELL</name>
<dbReference type="EMBL" id="BJLQ01000003">
    <property type="protein sequence ID" value="GEA83146.1"/>
    <property type="molecule type" value="Genomic_DNA"/>
</dbReference>
<dbReference type="Pfam" id="PF10974">
    <property type="entry name" value="DUF2804"/>
    <property type="match status" value="1"/>
</dbReference>